<dbReference type="OMA" id="VVFLNYG"/>
<dbReference type="Proteomes" id="UP000048600">
    <property type="component" value="Unassembled WGS sequence"/>
</dbReference>
<evidence type="ECO:0000313" key="12">
    <source>
        <dbReference type="EMBL" id="MBP0684068.1"/>
    </source>
</evidence>
<reference evidence="15 16" key="1">
    <citation type="submission" date="2015-03" db="EMBL/GenBank/DDBJ databases">
        <authorList>
            <consortium name="Pathogen Informatics"/>
        </authorList>
    </citation>
    <scope>NUCLEOTIDE SEQUENCE [LARGE SCALE GENOMIC DNA]</scope>
    <source>
        <strain evidence="8 19">Bir 187</strain>
        <strain evidence="9 16">G09801536</strain>
        <strain evidence="7 17">H09601792</strain>
        <strain evidence="11 15">M09401471</strain>
        <strain evidence="10 18">P00601463</strain>
    </source>
</reference>
<dbReference type="Proteomes" id="UP000044938">
    <property type="component" value="Unassembled WGS sequence"/>
</dbReference>
<reference evidence="13 20" key="2">
    <citation type="journal article" date="2017" name="N. Engl. J. Med.">
        <title>Transmission of Extensively Drug-Resistant Tuberculosis in South Africa.</title>
        <authorList>
            <person name="Shah N.S."/>
            <person name="Auld S.C."/>
            <person name="Brust J.C."/>
            <person name="Mathema B."/>
            <person name="Ismail N."/>
            <person name="Moodley P."/>
            <person name="Mlisana K."/>
            <person name="Allana S."/>
            <person name="Campbell A."/>
            <person name="Mthiyane T."/>
            <person name="Morris N."/>
            <person name="Mpangase P."/>
            <person name="van der Meulen H."/>
            <person name="Omar S.V."/>
            <person name="Brown T.S."/>
            <person name="Narechania A."/>
            <person name="Shaskina E."/>
            <person name="Kapwata T."/>
            <person name="Kreiswirth B."/>
            <person name="Gandhi N.R."/>
        </authorList>
    </citation>
    <scope>NUCLEOTIDE SEQUENCE [LARGE SCALE GENOMIC DNA]</scope>
    <source>
        <strain evidence="13 20">32301_S10</strain>
    </source>
</reference>
<evidence type="ECO:0000313" key="13">
    <source>
        <dbReference type="EMBL" id="REQ56430.1"/>
    </source>
</evidence>
<feature type="domain" description="Methyltransferase type 11" evidence="6">
    <location>
        <begin position="165"/>
        <end position="259"/>
    </location>
</feature>
<dbReference type="Proteomes" id="UP000300237">
    <property type="component" value="Chromosome"/>
</dbReference>
<dbReference type="EMBL" id="JAGIZI010000020">
    <property type="protein sequence ID" value="MBP0684068.1"/>
    <property type="molecule type" value="Genomic_DNA"/>
</dbReference>
<evidence type="ECO:0000259" key="6">
    <source>
        <dbReference type="Pfam" id="PF08241"/>
    </source>
</evidence>
<evidence type="ECO:0000313" key="17">
    <source>
        <dbReference type="Proteomes" id="UP000046947"/>
    </source>
</evidence>
<dbReference type="EMBL" id="CSAD01000026">
    <property type="protein sequence ID" value="COU78998.1"/>
    <property type="molecule type" value="Genomic_DNA"/>
</dbReference>
<comment type="similarity">
    <text evidence="5">Belongs to the methyltransferase superfamily. Phthiotriol/phenolphthiotriol dimycocerosates methyltransferase family.</text>
</comment>
<dbReference type="CDD" id="cd02440">
    <property type="entry name" value="AdoMet_MTases"/>
    <property type="match status" value="1"/>
</dbReference>
<evidence type="ECO:0000256" key="2">
    <source>
        <dbReference type="ARBA" id="ARBA00022603"/>
    </source>
</evidence>
<protein>
    <submittedName>
        <fullName evidence="7 12">Methyltransferase</fullName>
        <ecNumber evidence="7">2.1.1.-</ecNumber>
    </submittedName>
</protein>
<evidence type="ECO:0000313" key="14">
    <source>
        <dbReference type="EMBL" id="VCU49793.1"/>
    </source>
</evidence>
<dbReference type="InterPro" id="IPR029063">
    <property type="entry name" value="SAM-dependent_MTases_sf"/>
</dbReference>
<organism evidence="7 17">
    <name type="scientific">Mycobacterium tuberculosis</name>
    <dbReference type="NCBI Taxonomy" id="1773"/>
    <lineage>
        <taxon>Bacteria</taxon>
        <taxon>Bacillati</taxon>
        <taxon>Actinomycetota</taxon>
        <taxon>Actinomycetes</taxon>
        <taxon>Mycobacteriales</taxon>
        <taxon>Mycobacteriaceae</taxon>
        <taxon>Mycobacterium</taxon>
        <taxon>Mycobacterium tuberculosis complex</taxon>
    </lineage>
</organism>
<evidence type="ECO:0000313" key="16">
    <source>
        <dbReference type="Proteomes" id="UP000045842"/>
    </source>
</evidence>
<dbReference type="EMBL" id="CHKL01000257">
    <property type="protein sequence ID" value="COW36541.1"/>
    <property type="molecule type" value="Genomic_DNA"/>
</dbReference>
<dbReference type="EMBL" id="LR027516">
    <property type="protein sequence ID" value="VCU49793.1"/>
    <property type="molecule type" value="Genomic_DNA"/>
</dbReference>
<dbReference type="InterPro" id="IPR013216">
    <property type="entry name" value="Methyltransf_11"/>
</dbReference>
<reference evidence="13" key="3">
    <citation type="submission" date="2018-07" db="EMBL/GenBank/DDBJ databases">
        <authorList>
            <person name="Shah S."/>
            <person name="Brown T."/>
            <person name="Auld S."/>
            <person name="Bratton K."/>
            <person name="Narechania A."/>
            <person name="Mathema B."/>
            <person name="Gandhi N."/>
        </authorList>
    </citation>
    <scope>NUCLEOTIDE SEQUENCE</scope>
    <source>
        <strain evidence="13">32301_S10</strain>
    </source>
</reference>
<dbReference type="GeneID" id="45425504"/>
<dbReference type="PANTHER" id="PTHR44068:SF11">
    <property type="entry name" value="GERANYL DIPHOSPHATE 2-C-METHYLTRANSFERASE"/>
    <property type="match status" value="1"/>
</dbReference>
<evidence type="ECO:0000256" key="3">
    <source>
        <dbReference type="ARBA" id="ARBA00022679"/>
    </source>
</evidence>
<evidence type="ECO:0000313" key="22">
    <source>
        <dbReference type="Proteomes" id="UP000671119"/>
    </source>
</evidence>
<dbReference type="PANTHER" id="PTHR44068">
    <property type="entry name" value="ZGC:194242"/>
    <property type="match status" value="1"/>
</dbReference>
<name>A0A045H0J6_MYCTX</name>
<evidence type="ECO:0000313" key="19">
    <source>
        <dbReference type="Proteomes" id="UP000049023"/>
    </source>
</evidence>
<dbReference type="Proteomes" id="UP000049023">
    <property type="component" value="Unassembled WGS sequence"/>
</dbReference>
<dbReference type="Proteomes" id="UP000256381">
    <property type="component" value="Unassembled WGS sequence"/>
</dbReference>
<comment type="function">
    <text evidence="4">Catalyzes the methylation of the lipid moiety of the intermediate compounds phthiotriol and glycosylated phenolphthiotriol dimycoserosates to form phthiocerol dimycocerosates (DIM A) and glycosylated phenolphthiocerol dimycocerosates (PGL).</text>
</comment>
<dbReference type="SUPFAM" id="SSF53335">
    <property type="entry name" value="S-adenosyl-L-methionine-dependent methyltransferases"/>
    <property type="match status" value="1"/>
</dbReference>
<accession>A0A045H0J6</accession>
<reference evidence="12 22" key="5">
    <citation type="submission" date="2021-03" db="EMBL/GenBank/DDBJ databases">
        <title>Whole Genome Sequencing of Mycobacterium tuberculosis clinical isolates from Arunachal Pradesh, India.</title>
        <authorList>
            <person name="Singh S."/>
            <person name="Mudliar S.R."/>
            <person name="Kulsum U."/>
            <person name="Rufai S.B."/>
            <person name="Singh P.K."/>
            <person name="Umpo M."/>
            <person name="Nyori M."/>
        </authorList>
    </citation>
    <scope>NUCLEOTIDE SEQUENCE [LARGE SCALE GENOMIC DNA]</scope>
    <source>
        <strain evidence="12 22">OMICS/BPL/0142/20/SP</strain>
    </source>
</reference>
<evidence type="ECO:0000313" key="21">
    <source>
        <dbReference type="Proteomes" id="UP000300237"/>
    </source>
</evidence>
<evidence type="ECO:0000256" key="5">
    <source>
        <dbReference type="ARBA" id="ARBA00038330"/>
    </source>
</evidence>
<keyword evidence="1" id="KW-0443">Lipid metabolism</keyword>
<dbReference type="EC" id="2.1.1.-" evidence="7"/>
<dbReference type="Pfam" id="PF08241">
    <property type="entry name" value="Methyltransf_11"/>
    <property type="match status" value="1"/>
</dbReference>
<dbReference type="NCBIfam" id="NF045823">
    <property type="entry name" value="PthPhpthDimycoMt"/>
    <property type="match status" value="1"/>
</dbReference>
<reference evidence="14 21" key="4">
    <citation type="submission" date="2018-08" db="EMBL/GenBank/DDBJ databases">
        <authorList>
            <person name="Fokvardsen B D."/>
            <person name="Norman A."/>
        </authorList>
    </citation>
    <scope>NUCLEOTIDE SEQUENCE [LARGE SCALE GENOMIC DNA]</scope>
    <source>
        <strain evidence="14 21">DKC2</strain>
    </source>
</reference>
<evidence type="ECO:0000313" key="15">
    <source>
        <dbReference type="Proteomes" id="UP000044938"/>
    </source>
</evidence>
<dbReference type="Proteomes" id="UP000046947">
    <property type="component" value="Unassembled WGS sequence"/>
</dbReference>
<dbReference type="SMR" id="A0A045H0J6"/>
<proteinExistence type="inferred from homology"/>
<evidence type="ECO:0000313" key="11">
    <source>
        <dbReference type="EMBL" id="COW65223.1"/>
    </source>
</evidence>
<dbReference type="AlphaFoldDB" id="A0A045H0J6"/>
<gene>
    <name evidence="14" type="ORF">DKC2_1622</name>
    <name evidence="13" type="ORF">DSJ38_02515</name>
    <name evidence="9" type="ORF">ERS007679_00382</name>
    <name evidence="7" type="ORF">ERS007688_01572</name>
    <name evidence="11" type="ORF">ERS007720_03020</name>
    <name evidence="10" type="ORF">ERS007741_02313</name>
    <name evidence="8" type="ORF">ERS027661_02194</name>
    <name evidence="12" type="ORF">J8J21_13250</name>
</gene>
<dbReference type="InterPro" id="IPR054877">
    <property type="entry name" value="PthPhpthDimycoMt"/>
</dbReference>
<dbReference type="GO" id="GO:0008757">
    <property type="term" value="F:S-adenosylmethionine-dependent methyltransferase activity"/>
    <property type="evidence" value="ECO:0007669"/>
    <property type="project" value="InterPro"/>
</dbReference>
<sequence>MTITALTVTLPLLWRRLTTAGVKYADQGHFVGSAGVPAADAGGRDAASEQIARWTQTCTVVLVCGHGPAKWAFRSWCTSRSCDTLPVALRYRLQSNPLVGKLTTKYFLPLGTRQVGDHVVFFNFGYEEDPPMALPLSESDEPNRYCIQLYHQTASQVDLTGKEVLEVSCGAGGGASYIARNLGPASYTGLDLNPASIDLCRAKHRLPGLQFVQGDAQNLPFPDESFDAVVNVEASHQYPDFRGFLAEVARVLRPGGHFLYTDSRRNPVVAEWEAALADAPLRTISQRDIGAQAKRGLDANTARSQEAIGRRAPVLLAGLTRCAVRVLDWDLRRGGGFSYRIYLFAKD</sequence>
<evidence type="ECO:0000313" key="10">
    <source>
        <dbReference type="EMBL" id="COW36541.1"/>
    </source>
</evidence>
<evidence type="ECO:0000313" key="18">
    <source>
        <dbReference type="Proteomes" id="UP000048600"/>
    </source>
</evidence>
<evidence type="ECO:0000313" key="9">
    <source>
        <dbReference type="EMBL" id="COU78998.1"/>
    </source>
</evidence>
<evidence type="ECO:0000313" key="20">
    <source>
        <dbReference type="Proteomes" id="UP000256381"/>
    </source>
</evidence>
<dbReference type="EMBL" id="CNFU01000444">
    <property type="protein sequence ID" value="CKR84121.1"/>
    <property type="molecule type" value="Genomic_DNA"/>
</dbReference>
<keyword evidence="3 7" id="KW-0808">Transferase</keyword>
<dbReference type="Proteomes" id="UP000045842">
    <property type="component" value="Unassembled WGS sequence"/>
</dbReference>
<dbReference type="EMBL" id="QTBD01000036">
    <property type="protein sequence ID" value="REQ56430.1"/>
    <property type="molecule type" value="Genomic_DNA"/>
</dbReference>
<evidence type="ECO:0000256" key="1">
    <source>
        <dbReference type="ARBA" id="ARBA00022516"/>
    </source>
</evidence>
<dbReference type="RefSeq" id="WP_003407670.1">
    <property type="nucleotide sequence ID" value="NZ_AP017901.1"/>
</dbReference>
<evidence type="ECO:0000313" key="8">
    <source>
        <dbReference type="EMBL" id="CKR84121.1"/>
    </source>
</evidence>
<keyword evidence="1" id="KW-0444">Lipid biosynthesis</keyword>
<evidence type="ECO:0000256" key="4">
    <source>
        <dbReference type="ARBA" id="ARBA00037600"/>
    </source>
</evidence>
<keyword evidence="2 7" id="KW-0489">Methyltransferase</keyword>
<dbReference type="InterPro" id="IPR050447">
    <property type="entry name" value="Erg6_SMT_methyltransf"/>
</dbReference>
<dbReference type="Proteomes" id="UP000671119">
    <property type="component" value="Unassembled WGS sequence"/>
</dbReference>
<evidence type="ECO:0000313" key="7">
    <source>
        <dbReference type="EMBL" id="CFE49816.1"/>
    </source>
</evidence>
<dbReference type="GO" id="GO:0032259">
    <property type="term" value="P:methylation"/>
    <property type="evidence" value="ECO:0007669"/>
    <property type="project" value="UniProtKB-KW"/>
</dbReference>
<dbReference type="EMBL" id="CFOH01000209">
    <property type="protein sequence ID" value="CFE49816.1"/>
    <property type="molecule type" value="Genomic_DNA"/>
</dbReference>
<dbReference type="EMBL" id="CSAJ01000442">
    <property type="protein sequence ID" value="COW65223.1"/>
    <property type="molecule type" value="Genomic_DNA"/>
</dbReference>
<dbReference type="Gene3D" id="3.40.50.150">
    <property type="entry name" value="Vaccinia Virus protein VP39"/>
    <property type="match status" value="1"/>
</dbReference>